<sequence length="181" mass="20440">MTQTQSYSVNAFDEIVITATRHASNHIHYQFATPGEKSVVIHAFDSTTELTTQEAFKRAYAELAHWVGVKAGYDHLQRNDAIPLLISVARDLFVDNIFKDMKDLSGEFLHNGVSVNWKRTLMMDVLLTSFETQVSDHISEDGLGVRTYSKIELRTHSKEDNLSPSLQYAEYAGVFDRGPTL</sequence>
<evidence type="ECO:0000313" key="2">
    <source>
        <dbReference type="Proteomes" id="UP000222975"/>
    </source>
</evidence>
<evidence type="ECO:0000313" key="1">
    <source>
        <dbReference type="EMBL" id="ANH51671.1"/>
    </source>
</evidence>
<protein>
    <submittedName>
        <fullName evidence="1">Uncharacterized protein</fullName>
    </submittedName>
</protein>
<reference evidence="2" key="1">
    <citation type="submission" date="2016-03" db="EMBL/GenBank/DDBJ databases">
        <authorList>
            <person name="Sharma R."/>
            <person name="Simister A.R."/>
            <person name="Berg J.A."/>
            <person name="Jensen G.L."/>
            <person name="Keele B.R."/>
            <person name="Ward M.E.H."/>
            <person name="Breakwell D.P."/>
            <person name="Hope S."/>
            <person name="Grose J.H."/>
        </authorList>
    </citation>
    <scope>NUCLEOTIDE SEQUENCE [LARGE SCALE GENOMIC DNA]</scope>
</reference>
<dbReference type="EMBL" id="KU886223">
    <property type="protein sequence ID" value="ANH51671.1"/>
    <property type="molecule type" value="Genomic_DNA"/>
</dbReference>
<accession>A0A173GDA6</accession>
<keyword evidence="2" id="KW-1185">Reference proteome</keyword>
<organism evidence="1 2">
    <name type="scientific">Erwinia phage vB_EamM_Simmy50</name>
    <dbReference type="NCBI Taxonomy" id="1815988"/>
    <lineage>
        <taxon>Viruses</taxon>
        <taxon>Duplodnaviria</taxon>
        <taxon>Heunggongvirae</taxon>
        <taxon>Uroviricota</taxon>
        <taxon>Caudoviricetes</taxon>
        <taxon>Chimalliviridae</taxon>
        <taxon>Agricanvirus</taxon>
        <taxon>Agricanvirus simmy50</taxon>
    </lineage>
</organism>
<proteinExistence type="predicted"/>
<gene>
    <name evidence="1" type="ORF">SIMMY50_212</name>
</gene>
<name>A0A173GDA6_9CAUD</name>
<dbReference type="Proteomes" id="UP000222975">
    <property type="component" value="Segment"/>
</dbReference>